<dbReference type="PANTHER" id="PTHR30157:SF0">
    <property type="entry name" value="NADPH-DEPENDENT FERRIC-CHELATE REDUCTASE"/>
    <property type="match status" value="1"/>
</dbReference>
<dbReference type="AlphaFoldDB" id="A0A1G7H3B6"/>
<accession>A0A1G7H3B6</accession>
<dbReference type="InterPro" id="IPR039374">
    <property type="entry name" value="SIP_fam"/>
</dbReference>
<dbReference type="PROSITE" id="PS51384">
    <property type="entry name" value="FAD_FR"/>
    <property type="match status" value="1"/>
</dbReference>
<evidence type="ECO:0000259" key="1">
    <source>
        <dbReference type="PROSITE" id="PS51384"/>
    </source>
</evidence>
<dbReference type="PANTHER" id="PTHR30157">
    <property type="entry name" value="FERRIC REDUCTASE, NADPH-DEPENDENT"/>
    <property type="match status" value="1"/>
</dbReference>
<dbReference type="EMBL" id="FNBA01000003">
    <property type="protein sequence ID" value="SDE94855.1"/>
    <property type="molecule type" value="Genomic_DNA"/>
</dbReference>
<dbReference type="Gene3D" id="2.40.30.10">
    <property type="entry name" value="Translation factors"/>
    <property type="match status" value="1"/>
</dbReference>
<dbReference type="Proteomes" id="UP000199321">
    <property type="component" value="Unassembled WGS sequence"/>
</dbReference>
<dbReference type="InterPro" id="IPR017938">
    <property type="entry name" value="Riboflavin_synthase-like_b-brl"/>
</dbReference>
<evidence type="ECO:0000313" key="2">
    <source>
        <dbReference type="EMBL" id="SDE94855.1"/>
    </source>
</evidence>
<dbReference type="STRING" id="227084.SAMN05421855_103500"/>
<sequence length="241" mass="27566">MAFIEKIIKKIMDNGVITSKVQLSKSVYKIEIQSEVVKTMDFVPGCFIRLGVGLGQEASSKKDMVRSYSIWSIDKDKNTFSLAIATHSNGIGAQWVKDCMVGDTIYYKTKRGKFTLDTTADSYLMIGDLSALSHLYIINRYLSKDKHVEIIIYNNNITELYADIDNKKPFNFYSIEENNLKEIIAKIDHLLPQLKGAKMAYIAGDSRICIAINNYLRKELQWNTKQIKTKPFWNPDKKGLE</sequence>
<dbReference type="SUPFAM" id="SSF63380">
    <property type="entry name" value="Riboflavin synthase domain-like"/>
    <property type="match status" value="1"/>
</dbReference>
<dbReference type="InterPro" id="IPR007037">
    <property type="entry name" value="SIP_rossman_dom"/>
</dbReference>
<keyword evidence="3" id="KW-1185">Reference proteome</keyword>
<dbReference type="InterPro" id="IPR017927">
    <property type="entry name" value="FAD-bd_FR_type"/>
</dbReference>
<feature type="domain" description="FAD-binding FR-type" evidence="1">
    <location>
        <begin position="10"/>
        <end position="117"/>
    </location>
</feature>
<dbReference type="GO" id="GO:0016491">
    <property type="term" value="F:oxidoreductase activity"/>
    <property type="evidence" value="ECO:0007669"/>
    <property type="project" value="InterPro"/>
</dbReference>
<dbReference type="Pfam" id="PF04954">
    <property type="entry name" value="SIP"/>
    <property type="match status" value="1"/>
</dbReference>
<name>A0A1G7H3B6_9FLAO</name>
<gene>
    <name evidence="2" type="ORF">SAMN05421855_103500</name>
</gene>
<reference evidence="2 3" key="1">
    <citation type="submission" date="2016-10" db="EMBL/GenBank/DDBJ databases">
        <authorList>
            <person name="de Groot N.N."/>
        </authorList>
    </citation>
    <scope>NUCLEOTIDE SEQUENCE [LARGE SCALE GENOMIC DNA]</scope>
    <source>
        <strain evidence="2 3">DSM 16195</strain>
    </source>
</reference>
<dbReference type="Pfam" id="PF00970">
    <property type="entry name" value="FAD_binding_6"/>
    <property type="match status" value="1"/>
</dbReference>
<dbReference type="InterPro" id="IPR008333">
    <property type="entry name" value="Cbr1-like_FAD-bd_dom"/>
</dbReference>
<protein>
    <submittedName>
        <fullName evidence="2">NADPH-dependent ferric siderophore reductase, contains FAD-binding and SIP domains</fullName>
    </submittedName>
</protein>
<dbReference type="RefSeq" id="WP_093144641.1">
    <property type="nucleotide sequence ID" value="NZ_BMWO01000005.1"/>
</dbReference>
<organism evidence="2 3">
    <name type="scientific">Ulvibacter litoralis</name>
    <dbReference type="NCBI Taxonomy" id="227084"/>
    <lineage>
        <taxon>Bacteria</taxon>
        <taxon>Pseudomonadati</taxon>
        <taxon>Bacteroidota</taxon>
        <taxon>Flavobacteriia</taxon>
        <taxon>Flavobacteriales</taxon>
        <taxon>Flavobacteriaceae</taxon>
        <taxon>Ulvibacter</taxon>
    </lineage>
</organism>
<dbReference type="OrthoDB" id="3745257at2"/>
<dbReference type="InterPro" id="IPR039261">
    <property type="entry name" value="FNR_nucleotide-bd"/>
</dbReference>
<dbReference type="Gene3D" id="3.40.50.80">
    <property type="entry name" value="Nucleotide-binding domain of ferredoxin-NADP reductase (FNR) module"/>
    <property type="match status" value="1"/>
</dbReference>
<proteinExistence type="predicted"/>
<evidence type="ECO:0000313" key="3">
    <source>
        <dbReference type="Proteomes" id="UP000199321"/>
    </source>
</evidence>